<evidence type="ECO:0000313" key="2">
    <source>
        <dbReference type="EMBL" id="PSK34558.1"/>
    </source>
</evidence>
<proteinExistence type="predicted"/>
<evidence type="ECO:0008006" key="4">
    <source>
        <dbReference type="Google" id="ProtNLM"/>
    </source>
</evidence>
<comment type="caution">
    <text evidence="2">The sequence shown here is derived from an EMBL/GenBank/DDBJ whole genome shotgun (WGS) entry which is preliminary data.</text>
</comment>
<sequence length="335" mass="35996">MRTTSILSGFCFFAGVRGQLRQVFQADNGQPLENLAVRKNGQVLFNGIGTNATFTLSFEGGREVISQLPSLPGITGLFGIAEINDDIFIVAGGNEDAMGNTEPGSLVTYAYDFNKDPVAISKVANVPEALLLNGAAAIPPRRRGENSTVLFSDTISGQIFHIDPTTGTYASIFRAEANSTNPPPAFVRPGVNGYEYVPRLQKLFFANSGPILGVNSTPDFGSVKLNIRYNRTPLPTITTAGPADIFAPGLPVDDFAVTSRGTVFACVNARNTLARIDRDGRQTNLVVNATNFNSPSSTAFGRRREDRNTLYITALGDFVTGGRLFAFTLPSREQD</sequence>
<keyword evidence="3" id="KW-1185">Reference proteome</keyword>
<feature type="chain" id="PRO_5015161186" description="SMP-30/Gluconolactonase/LRE-like region domain-containing protein" evidence="1">
    <location>
        <begin position="19"/>
        <end position="335"/>
    </location>
</feature>
<evidence type="ECO:0000256" key="1">
    <source>
        <dbReference type="SAM" id="SignalP"/>
    </source>
</evidence>
<gene>
    <name evidence="2" type="ORF">B9Z65_8884</name>
</gene>
<reference evidence="2 3" key="1">
    <citation type="submission" date="2017-05" db="EMBL/GenBank/DDBJ databases">
        <title>Draft genome sequence of Elsinoe australis.</title>
        <authorList>
            <person name="Cheng Q."/>
        </authorList>
    </citation>
    <scope>NUCLEOTIDE SEQUENCE [LARGE SCALE GENOMIC DNA]</scope>
    <source>
        <strain evidence="2 3">NL1</strain>
    </source>
</reference>
<organism evidence="2 3">
    <name type="scientific">Elsinoe australis</name>
    <dbReference type="NCBI Taxonomy" id="40998"/>
    <lineage>
        <taxon>Eukaryota</taxon>
        <taxon>Fungi</taxon>
        <taxon>Dikarya</taxon>
        <taxon>Ascomycota</taxon>
        <taxon>Pezizomycotina</taxon>
        <taxon>Dothideomycetes</taxon>
        <taxon>Dothideomycetidae</taxon>
        <taxon>Myriangiales</taxon>
        <taxon>Elsinoaceae</taxon>
        <taxon>Elsinoe</taxon>
    </lineage>
</organism>
<dbReference type="InterPro" id="IPR052998">
    <property type="entry name" value="Hetero-Diels-Alderase-like"/>
</dbReference>
<dbReference type="Proteomes" id="UP000243723">
    <property type="component" value="Unassembled WGS sequence"/>
</dbReference>
<dbReference type="Gene3D" id="2.120.10.30">
    <property type="entry name" value="TolB, C-terminal domain"/>
    <property type="match status" value="1"/>
</dbReference>
<dbReference type="AlphaFoldDB" id="A0A2P7YF35"/>
<dbReference type="OrthoDB" id="9977941at2759"/>
<keyword evidence="1" id="KW-0732">Signal</keyword>
<accession>A0A2P7YF35</accession>
<dbReference type="InterPro" id="IPR011042">
    <property type="entry name" value="6-blade_b-propeller_TolB-like"/>
</dbReference>
<dbReference type="PANTHER" id="PTHR42060">
    <property type="entry name" value="NHL REPEAT-CONTAINING PROTEIN-RELATED"/>
    <property type="match status" value="1"/>
</dbReference>
<dbReference type="PANTHER" id="PTHR42060:SF1">
    <property type="entry name" value="NHL REPEAT-CONTAINING PROTEIN"/>
    <property type="match status" value="1"/>
</dbReference>
<protein>
    <recommendedName>
        <fullName evidence="4">SMP-30/Gluconolactonase/LRE-like region domain-containing protein</fullName>
    </recommendedName>
</protein>
<evidence type="ECO:0000313" key="3">
    <source>
        <dbReference type="Proteomes" id="UP000243723"/>
    </source>
</evidence>
<feature type="signal peptide" evidence="1">
    <location>
        <begin position="1"/>
        <end position="18"/>
    </location>
</feature>
<name>A0A2P7YF35_9PEZI</name>
<dbReference type="SUPFAM" id="SSF63829">
    <property type="entry name" value="Calcium-dependent phosphotriesterase"/>
    <property type="match status" value="1"/>
</dbReference>
<dbReference type="EMBL" id="NHZQ01000447">
    <property type="protein sequence ID" value="PSK34558.1"/>
    <property type="molecule type" value="Genomic_DNA"/>
</dbReference>